<name>A0A402AS09_9CHLR</name>
<dbReference type="EMBL" id="BIFS01000001">
    <property type="protein sequence ID" value="GCE21884.1"/>
    <property type="molecule type" value="Genomic_DNA"/>
</dbReference>
<proteinExistence type="predicted"/>
<dbReference type="InterPro" id="IPR050982">
    <property type="entry name" value="Auxin_biosynth/cation_transpt"/>
</dbReference>
<dbReference type="InterPro" id="IPR036188">
    <property type="entry name" value="FAD/NAD-bd_sf"/>
</dbReference>
<reference evidence="3" key="1">
    <citation type="submission" date="2018-12" db="EMBL/GenBank/DDBJ databases">
        <title>Tengunoibacter tsumagoiensis gen. nov., sp. nov., Dictyobacter kobayashii sp. nov., D. alpinus sp. nov., and D. joshuensis sp. nov. and description of Dictyobacteraceae fam. nov. within the order Ktedonobacterales isolated from Tengu-no-mugimeshi.</title>
        <authorList>
            <person name="Wang C.M."/>
            <person name="Zheng Y."/>
            <person name="Sakai Y."/>
            <person name="Toyoda A."/>
            <person name="Minakuchi Y."/>
            <person name="Abe K."/>
            <person name="Yokota A."/>
            <person name="Yabe S."/>
        </authorList>
    </citation>
    <scope>NUCLEOTIDE SEQUENCE [LARGE SCALE GENOMIC DNA]</scope>
    <source>
        <strain evidence="3">Uno11</strain>
    </source>
</reference>
<protein>
    <recommendedName>
        <fullName evidence="4">Monooxygenase</fullName>
    </recommendedName>
</protein>
<evidence type="ECO:0000313" key="3">
    <source>
        <dbReference type="Proteomes" id="UP000287188"/>
    </source>
</evidence>
<dbReference type="PANTHER" id="PTHR43539:SF91">
    <property type="entry name" value="FAD-DEPENDENT URATE HYDROXYLASE"/>
    <property type="match status" value="1"/>
</dbReference>
<dbReference type="Pfam" id="PF13738">
    <property type="entry name" value="Pyr_redox_3"/>
    <property type="match status" value="1"/>
</dbReference>
<keyword evidence="1" id="KW-0560">Oxidoreductase</keyword>
<dbReference type="PANTHER" id="PTHR43539">
    <property type="entry name" value="FLAVIN-BINDING MONOOXYGENASE-LIKE PROTEIN (AFU_ORTHOLOGUE AFUA_4G09220)"/>
    <property type="match status" value="1"/>
</dbReference>
<dbReference type="AlphaFoldDB" id="A0A402AS09"/>
<comment type="caution">
    <text evidence="2">The sequence shown here is derived from an EMBL/GenBank/DDBJ whole genome shotgun (WGS) entry which is preliminary data.</text>
</comment>
<gene>
    <name evidence="2" type="ORF">KDK_56840</name>
</gene>
<sequence>MSTLIQRQGMASASSESSPSVEVAIVGAGPYGLTAAAHLRARGRDVMVFGKPFSFWRDATPKDMLLRSSWWATSLSDPKGHYSFARYLQEKQMPQPWPLPRAVFADYGHWFQQHAVPNVDEVQVTQVRGQNRRFQIELADGRSITSRAVIMAVGTGYYVNHPIEYAHLSPERVSHISQHNSYDKFRGQRVAIIGRGQGALEAAALAHENGAEVHVVSRSPLRWLPVDLPRKRSLMERIREPRAGIASGWFPWGLEHFPYVFHALPESAKARLFRGRGRYGPAGAAWLQPRLLDKVVFHENQQPERIDEREDGIRLALTPEGKDLIVDHVLLGTGYQVDIARLPMLDPSLLAAIQTANGAPILSSWFESSVAGLYFTGLSSVPSFGPLFRFVVGTDATARRLTAAIQRKSGKAV</sequence>
<keyword evidence="3" id="KW-1185">Reference proteome</keyword>
<dbReference type="PRINTS" id="PR00469">
    <property type="entry name" value="PNDRDTASEII"/>
</dbReference>
<dbReference type="OrthoDB" id="9778740at2"/>
<dbReference type="Gene3D" id="3.50.50.60">
    <property type="entry name" value="FAD/NAD(P)-binding domain"/>
    <property type="match status" value="1"/>
</dbReference>
<dbReference type="SUPFAM" id="SSF51905">
    <property type="entry name" value="FAD/NAD(P)-binding domain"/>
    <property type="match status" value="1"/>
</dbReference>
<evidence type="ECO:0000313" key="2">
    <source>
        <dbReference type="EMBL" id="GCE21884.1"/>
    </source>
</evidence>
<organism evidence="2 3">
    <name type="scientific">Dictyobacter kobayashii</name>
    <dbReference type="NCBI Taxonomy" id="2014872"/>
    <lineage>
        <taxon>Bacteria</taxon>
        <taxon>Bacillati</taxon>
        <taxon>Chloroflexota</taxon>
        <taxon>Ktedonobacteria</taxon>
        <taxon>Ktedonobacterales</taxon>
        <taxon>Dictyobacteraceae</taxon>
        <taxon>Dictyobacter</taxon>
    </lineage>
</organism>
<evidence type="ECO:0000256" key="1">
    <source>
        <dbReference type="ARBA" id="ARBA00023002"/>
    </source>
</evidence>
<dbReference type="GO" id="GO:0004497">
    <property type="term" value="F:monooxygenase activity"/>
    <property type="evidence" value="ECO:0007669"/>
    <property type="project" value="TreeGrafter"/>
</dbReference>
<dbReference type="PRINTS" id="PR00368">
    <property type="entry name" value="FADPNR"/>
</dbReference>
<dbReference type="Proteomes" id="UP000287188">
    <property type="component" value="Unassembled WGS sequence"/>
</dbReference>
<dbReference type="GO" id="GO:0050660">
    <property type="term" value="F:flavin adenine dinucleotide binding"/>
    <property type="evidence" value="ECO:0007669"/>
    <property type="project" value="TreeGrafter"/>
</dbReference>
<dbReference type="RefSeq" id="WP_126553845.1">
    <property type="nucleotide sequence ID" value="NZ_BIFS01000001.1"/>
</dbReference>
<accession>A0A402AS09</accession>
<evidence type="ECO:0008006" key="4">
    <source>
        <dbReference type="Google" id="ProtNLM"/>
    </source>
</evidence>